<gene>
    <name evidence="2" type="ORF">AB8998_15600</name>
</gene>
<evidence type="ECO:0000256" key="1">
    <source>
        <dbReference type="SAM" id="MobiDB-lite"/>
    </source>
</evidence>
<evidence type="ECO:0000313" key="2">
    <source>
        <dbReference type="EMBL" id="MEY8016317.1"/>
    </source>
</evidence>
<protein>
    <submittedName>
        <fullName evidence="2">Uncharacterized protein</fullName>
    </submittedName>
</protein>
<dbReference type="Proteomes" id="UP001564760">
    <property type="component" value="Unassembled WGS sequence"/>
</dbReference>
<proteinExistence type="predicted"/>
<dbReference type="RefSeq" id="WP_369738697.1">
    <property type="nucleotide sequence ID" value="NZ_JBGEDP010000001.1"/>
</dbReference>
<name>A0ABV4C351_9MYCO</name>
<dbReference type="EMBL" id="JBGEDP010000001">
    <property type="protein sequence ID" value="MEY8016317.1"/>
    <property type="molecule type" value="Genomic_DNA"/>
</dbReference>
<keyword evidence="3" id="KW-1185">Reference proteome</keyword>
<comment type="caution">
    <text evidence="2">The sequence shown here is derived from an EMBL/GenBank/DDBJ whole genome shotgun (WGS) entry which is preliminary data.</text>
</comment>
<accession>A0ABV4C351</accession>
<feature type="region of interest" description="Disordered" evidence="1">
    <location>
        <begin position="71"/>
        <end position="97"/>
    </location>
</feature>
<reference evidence="2 3" key="1">
    <citation type="submission" date="2024-08" db="EMBL/GenBank/DDBJ databases">
        <title>Mycobacterium servetensis sp. nov., a novel rapid-growing mycobacterial species recovered from a human patient in Zaragoza, Spain.</title>
        <authorList>
            <person name="Tristancho-Baro A.I."/>
            <person name="Buenestado-Serrano S."/>
            <person name="Garcia De Viedma D."/>
            <person name="Milagro-Beamonte A."/>
            <person name="Burillo N."/>
            <person name="Sanz S."/>
            <person name="Lopez-Calleja A.I."/>
            <person name="Penas-Utrilla D."/>
            <person name="Guardingo M."/>
            <person name="Garcia M.J."/>
            <person name="Vinuelas-Bayon J."/>
        </authorList>
    </citation>
    <scope>NUCLEOTIDE SEQUENCE [LARGE SCALE GENOMIC DNA]</scope>
    <source>
        <strain evidence="3">HUMS_12744610</strain>
    </source>
</reference>
<evidence type="ECO:0000313" key="3">
    <source>
        <dbReference type="Proteomes" id="UP001564760"/>
    </source>
</evidence>
<organism evidence="2 3">
    <name type="scientific">Mycobacterium servetii</name>
    <dbReference type="NCBI Taxonomy" id="3237418"/>
    <lineage>
        <taxon>Bacteria</taxon>
        <taxon>Bacillati</taxon>
        <taxon>Actinomycetota</taxon>
        <taxon>Actinomycetes</taxon>
        <taxon>Mycobacteriales</taxon>
        <taxon>Mycobacteriaceae</taxon>
        <taxon>Mycobacterium</taxon>
    </lineage>
</organism>
<sequence length="97" mass="10364">MTQLKGQDTRAGEISADPAATRAFLEVLNHDIPPSMLYTPALALRATARAIGEQPRHAPATIKEFISTARQGIQQARGKKRLADSGPNDEPNVGFAA</sequence>